<protein>
    <recommendedName>
        <fullName evidence="3">Plasmid mobilization relaxosome protein MobC</fullName>
    </recommendedName>
</protein>
<gene>
    <name evidence="1" type="ORF">DPM19_09685</name>
</gene>
<accession>A0A365H7N0</accession>
<organism evidence="1 2">
    <name type="scientific">Actinomadura craniellae</name>
    <dbReference type="NCBI Taxonomy" id="2231787"/>
    <lineage>
        <taxon>Bacteria</taxon>
        <taxon>Bacillati</taxon>
        <taxon>Actinomycetota</taxon>
        <taxon>Actinomycetes</taxon>
        <taxon>Streptosporangiales</taxon>
        <taxon>Thermomonosporaceae</taxon>
        <taxon>Actinomadura</taxon>
    </lineage>
</organism>
<proteinExistence type="predicted"/>
<sequence>MRFVLSVQEYEVVTAAAEREGLANGAYAAQVVLAAARGEERSEHAVLRDLLGAVVRASGQVRRIGVNLNQAVAALNSGELSSALRWYADAAYRSVQKLDEVADEVRLRLP</sequence>
<dbReference type="AlphaFoldDB" id="A0A365H7N0"/>
<evidence type="ECO:0000313" key="2">
    <source>
        <dbReference type="Proteomes" id="UP000251891"/>
    </source>
</evidence>
<keyword evidence="2" id="KW-1185">Reference proteome</keyword>
<reference evidence="1 2" key="1">
    <citation type="submission" date="2018-06" db="EMBL/GenBank/DDBJ databases">
        <title>Actinomadura craniellae sp. nov. isolated from marine sponge Craniella sp.</title>
        <authorList>
            <person name="Li L."/>
            <person name="Xu Q.H."/>
            <person name="Lin H.W."/>
            <person name="Lu Y.H."/>
        </authorList>
    </citation>
    <scope>NUCLEOTIDE SEQUENCE [LARGE SCALE GENOMIC DNA]</scope>
    <source>
        <strain evidence="1 2">LHW63021</strain>
    </source>
</reference>
<evidence type="ECO:0008006" key="3">
    <source>
        <dbReference type="Google" id="ProtNLM"/>
    </source>
</evidence>
<dbReference type="EMBL" id="QLYX01000004">
    <property type="protein sequence ID" value="RAY15012.1"/>
    <property type="molecule type" value="Genomic_DNA"/>
</dbReference>
<name>A0A365H7N0_9ACTN</name>
<comment type="caution">
    <text evidence="1">The sequence shown here is derived from an EMBL/GenBank/DDBJ whole genome shotgun (WGS) entry which is preliminary data.</text>
</comment>
<dbReference type="Proteomes" id="UP000251891">
    <property type="component" value="Unassembled WGS sequence"/>
</dbReference>
<evidence type="ECO:0000313" key="1">
    <source>
        <dbReference type="EMBL" id="RAY15012.1"/>
    </source>
</evidence>